<sequence length="55" mass="6933">MLLLCNLWLRLREQFSIEKEQQECIQSCLMHLLRWPLRRFMLLYKPSFIPFFYLP</sequence>
<accession>A0A2P6QJQ9</accession>
<protein>
    <submittedName>
        <fullName evidence="1">Uncharacterized protein</fullName>
    </submittedName>
</protein>
<proteinExistence type="predicted"/>
<dbReference type="Gramene" id="PRQ34425">
    <property type="protein sequence ID" value="PRQ34425"/>
    <property type="gene ID" value="RchiOBHm_Chr5g0068851"/>
</dbReference>
<reference evidence="1 2" key="1">
    <citation type="journal article" date="2018" name="Nat. Genet.">
        <title>The Rosa genome provides new insights in the design of modern roses.</title>
        <authorList>
            <person name="Bendahmane M."/>
        </authorList>
    </citation>
    <scope>NUCLEOTIDE SEQUENCE [LARGE SCALE GENOMIC DNA]</scope>
    <source>
        <strain evidence="2">cv. Old Blush</strain>
    </source>
</reference>
<comment type="caution">
    <text evidence="1">The sequence shown here is derived from an EMBL/GenBank/DDBJ whole genome shotgun (WGS) entry which is preliminary data.</text>
</comment>
<keyword evidence="2" id="KW-1185">Reference proteome</keyword>
<organism evidence="1 2">
    <name type="scientific">Rosa chinensis</name>
    <name type="common">China rose</name>
    <dbReference type="NCBI Taxonomy" id="74649"/>
    <lineage>
        <taxon>Eukaryota</taxon>
        <taxon>Viridiplantae</taxon>
        <taxon>Streptophyta</taxon>
        <taxon>Embryophyta</taxon>
        <taxon>Tracheophyta</taxon>
        <taxon>Spermatophyta</taxon>
        <taxon>Magnoliopsida</taxon>
        <taxon>eudicotyledons</taxon>
        <taxon>Gunneridae</taxon>
        <taxon>Pentapetalae</taxon>
        <taxon>rosids</taxon>
        <taxon>fabids</taxon>
        <taxon>Rosales</taxon>
        <taxon>Rosaceae</taxon>
        <taxon>Rosoideae</taxon>
        <taxon>Rosoideae incertae sedis</taxon>
        <taxon>Rosa</taxon>
    </lineage>
</organism>
<name>A0A2P6QJQ9_ROSCH</name>
<evidence type="ECO:0000313" key="1">
    <source>
        <dbReference type="EMBL" id="PRQ34425.1"/>
    </source>
</evidence>
<gene>
    <name evidence="1" type="ORF">RchiOBHm_Chr5g0068851</name>
</gene>
<evidence type="ECO:0000313" key="2">
    <source>
        <dbReference type="Proteomes" id="UP000238479"/>
    </source>
</evidence>
<dbReference type="Proteomes" id="UP000238479">
    <property type="component" value="Chromosome 5"/>
</dbReference>
<dbReference type="AlphaFoldDB" id="A0A2P6QJQ9"/>
<dbReference type="EMBL" id="PDCK01000043">
    <property type="protein sequence ID" value="PRQ34425.1"/>
    <property type="molecule type" value="Genomic_DNA"/>
</dbReference>